<dbReference type="InterPro" id="IPR036388">
    <property type="entry name" value="WH-like_DNA-bd_sf"/>
</dbReference>
<dbReference type="SUPFAM" id="SSF53850">
    <property type="entry name" value="Periplasmic binding protein-like II"/>
    <property type="match status" value="1"/>
</dbReference>
<keyword evidence="4" id="KW-0804">Transcription</keyword>
<dbReference type="Gene3D" id="3.40.190.10">
    <property type="entry name" value="Periplasmic binding protein-like II"/>
    <property type="match status" value="2"/>
</dbReference>
<dbReference type="InterPro" id="IPR005119">
    <property type="entry name" value="LysR_subst-bd"/>
</dbReference>
<keyword evidence="7" id="KW-1185">Reference proteome</keyword>
<dbReference type="Proteomes" id="UP000005258">
    <property type="component" value="Chromosome"/>
</dbReference>
<dbReference type="Gene3D" id="1.10.10.10">
    <property type="entry name" value="Winged helix-like DNA-binding domain superfamily/Winged helix DNA-binding domain"/>
    <property type="match status" value="1"/>
</dbReference>
<feature type="domain" description="HTH lysR-type" evidence="5">
    <location>
        <begin position="1"/>
        <end position="58"/>
    </location>
</feature>
<evidence type="ECO:0000313" key="7">
    <source>
        <dbReference type="Proteomes" id="UP000005258"/>
    </source>
</evidence>
<comment type="similarity">
    <text evidence="1">Belongs to the LysR transcriptional regulatory family.</text>
</comment>
<dbReference type="EMBL" id="CP003236">
    <property type="protein sequence ID" value="AFK54086.1"/>
    <property type="molecule type" value="Genomic_DNA"/>
</dbReference>
<dbReference type="GO" id="GO:0003700">
    <property type="term" value="F:DNA-binding transcription factor activity"/>
    <property type="evidence" value="ECO:0007669"/>
    <property type="project" value="InterPro"/>
</dbReference>
<dbReference type="eggNOG" id="COG0583">
    <property type="taxonomic scope" value="Bacteria"/>
</dbReference>
<dbReference type="RefSeq" id="WP_014745763.1">
    <property type="nucleotide sequence ID" value="NC_017956.1"/>
</dbReference>
<dbReference type="Pfam" id="PF00126">
    <property type="entry name" value="HTH_1"/>
    <property type="match status" value="1"/>
</dbReference>
<dbReference type="PRINTS" id="PR00039">
    <property type="entry name" value="HTHLYSR"/>
</dbReference>
<evidence type="ECO:0000256" key="2">
    <source>
        <dbReference type="ARBA" id="ARBA00023015"/>
    </source>
</evidence>
<evidence type="ECO:0000256" key="1">
    <source>
        <dbReference type="ARBA" id="ARBA00009437"/>
    </source>
</evidence>
<evidence type="ECO:0000256" key="3">
    <source>
        <dbReference type="ARBA" id="ARBA00023125"/>
    </source>
</evidence>
<accession>I3TMU8</accession>
<dbReference type="PROSITE" id="PS50931">
    <property type="entry name" value="HTH_LYSR"/>
    <property type="match status" value="1"/>
</dbReference>
<dbReference type="FunFam" id="1.10.10.10:FF:000001">
    <property type="entry name" value="LysR family transcriptional regulator"/>
    <property type="match status" value="1"/>
</dbReference>
<protein>
    <submittedName>
        <fullName evidence="6">LysR family transcriptional regulator</fullName>
    </submittedName>
</protein>
<dbReference type="InterPro" id="IPR000847">
    <property type="entry name" value="LysR_HTH_N"/>
</dbReference>
<evidence type="ECO:0000259" key="5">
    <source>
        <dbReference type="PROSITE" id="PS50931"/>
    </source>
</evidence>
<dbReference type="AlphaFoldDB" id="I3TMU8"/>
<dbReference type="STRING" id="1110502.TMO_2248"/>
<organism evidence="6 7">
    <name type="scientific">Tistrella mobilis (strain KA081020-065)</name>
    <dbReference type="NCBI Taxonomy" id="1110502"/>
    <lineage>
        <taxon>Bacteria</taxon>
        <taxon>Pseudomonadati</taxon>
        <taxon>Pseudomonadota</taxon>
        <taxon>Alphaproteobacteria</taxon>
        <taxon>Geminicoccales</taxon>
        <taxon>Geminicoccaceae</taxon>
        <taxon>Tistrella</taxon>
    </lineage>
</organism>
<proteinExistence type="inferred from homology"/>
<reference evidence="6 7" key="1">
    <citation type="journal article" date="2012" name="J. Am. Chem. Soc.">
        <title>Bacterial biosynthesis and maturation of the didemnin anti-cancer agents.</title>
        <authorList>
            <person name="Xu Y."/>
            <person name="Kersten R.D."/>
            <person name="Nam S.J."/>
            <person name="Lu L."/>
            <person name="Al-Suwailem A.M."/>
            <person name="Zheng H."/>
            <person name="Fenical W."/>
            <person name="Dorrestein P.C."/>
            <person name="Moore B.S."/>
            <person name="Qian P.Y."/>
        </authorList>
    </citation>
    <scope>NUCLEOTIDE SEQUENCE [LARGE SCALE GENOMIC DNA]</scope>
    <source>
        <strain evidence="6 7">KA081020-065</strain>
    </source>
</reference>
<dbReference type="HOGENOM" id="CLU_039613_6_4_5"/>
<evidence type="ECO:0000313" key="6">
    <source>
        <dbReference type="EMBL" id="AFK54086.1"/>
    </source>
</evidence>
<dbReference type="CDD" id="cd08414">
    <property type="entry name" value="PBP2_LTTR_aromatics_like"/>
    <property type="match status" value="1"/>
</dbReference>
<dbReference type="KEGG" id="tmo:TMO_2248"/>
<dbReference type="InterPro" id="IPR036390">
    <property type="entry name" value="WH_DNA-bd_sf"/>
</dbReference>
<dbReference type="GO" id="GO:0032993">
    <property type="term" value="C:protein-DNA complex"/>
    <property type="evidence" value="ECO:0007669"/>
    <property type="project" value="TreeGrafter"/>
</dbReference>
<dbReference type="SUPFAM" id="SSF46785">
    <property type="entry name" value="Winged helix' DNA-binding domain"/>
    <property type="match status" value="1"/>
</dbReference>
<dbReference type="GO" id="GO:0003677">
    <property type="term" value="F:DNA binding"/>
    <property type="evidence" value="ECO:0007669"/>
    <property type="project" value="UniProtKB-KW"/>
</dbReference>
<name>I3TMU8_TISMK</name>
<gene>
    <name evidence="6" type="primary">ynfL</name>
    <name evidence="6" type="ordered locus">TMO_2248</name>
</gene>
<dbReference type="PANTHER" id="PTHR30346:SF0">
    <property type="entry name" value="HCA OPERON TRANSCRIPTIONAL ACTIVATOR HCAR"/>
    <property type="match status" value="1"/>
</dbReference>
<evidence type="ECO:0000256" key="4">
    <source>
        <dbReference type="ARBA" id="ARBA00023163"/>
    </source>
</evidence>
<dbReference type="PANTHER" id="PTHR30346">
    <property type="entry name" value="TRANSCRIPTIONAL DUAL REGULATOR HCAR-RELATED"/>
    <property type="match status" value="1"/>
</dbReference>
<keyword evidence="3" id="KW-0238">DNA-binding</keyword>
<sequence>MELRQLRYFVAVADAGSFSGAAAALGVIQPTVSQHIQRLESRLHTNLFERYPRGVRLTHAGQRFLRSARRIIYELDQATGQAGRIARAEAGALSIGFYVSLSTGPLRTALAAFRAEAPEVALELQEGSPPDLLAALREHRIDVALTVLEVASAEFATLHLWDEELAAVLPEDHPLATREAVSWSDLAEAPLVLRTWESGSVLYTFLAGRVAPDAYLEADQHFVSREALLSLVGLGFGATVIGESATGVAHSGVVFKPIAEPDAAVPVTAAWLKENDNPARGRFVAVVRDLSKPAGNRRLDR</sequence>
<keyword evidence="2" id="KW-0805">Transcription regulation</keyword>
<dbReference type="Pfam" id="PF03466">
    <property type="entry name" value="LysR_substrate"/>
    <property type="match status" value="1"/>
</dbReference>